<comment type="catalytic activity">
    <reaction evidence="8">
        <text>DNA(n) + a 2'-deoxyribonucleoside 5'-triphosphate = DNA(n+1) + diphosphate</text>
        <dbReference type="Rhea" id="RHEA:22508"/>
        <dbReference type="Rhea" id="RHEA-COMP:17339"/>
        <dbReference type="Rhea" id="RHEA-COMP:17340"/>
        <dbReference type="ChEBI" id="CHEBI:33019"/>
        <dbReference type="ChEBI" id="CHEBI:61560"/>
        <dbReference type="ChEBI" id="CHEBI:173112"/>
        <dbReference type="EC" id="2.7.7.7"/>
    </reaction>
</comment>
<evidence type="ECO:0000256" key="2">
    <source>
        <dbReference type="ARBA" id="ARBA00012417"/>
    </source>
</evidence>
<proteinExistence type="predicted"/>
<evidence type="ECO:0000256" key="5">
    <source>
        <dbReference type="ARBA" id="ARBA00022695"/>
    </source>
</evidence>
<evidence type="ECO:0000313" key="10">
    <source>
        <dbReference type="EMBL" id="GER93493.1"/>
    </source>
</evidence>
<dbReference type="EMBL" id="BLAB01000001">
    <property type="protein sequence ID" value="GER93493.1"/>
    <property type="molecule type" value="Genomic_DNA"/>
</dbReference>
<dbReference type="GO" id="GO:0003676">
    <property type="term" value="F:nucleic acid binding"/>
    <property type="evidence" value="ECO:0007669"/>
    <property type="project" value="InterPro"/>
</dbReference>
<evidence type="ECO:0000256" key="4">
    <source>
        <dbReference type="ARBA" id="ARBA00022679"/>
    </source>
</evidence>
<name>A0A5J4L161_9ZZZZ</name>
<dbReference type="InterPro" id="IPR041931">
    <property type="entry name" value="DNA_pol3_alpha_thumb_dom"/>
</dbReference>
<dbReference type="Pfam" id="PF01336">
    <property type="entry name" value="tRNA_anti-codon"/>
    <property type="match status" value="1"/>
</dbReference>
<dbReference type="NCBIfam" id="TIGR00594">
    <property type="entry name" value="polc"/>
    <property type="match status" value="1"/>
</dbReference>
<dbReference type="InterPro" id="IPR012340">
    <property type="entry name" value="NA-bd_OB-fold"/>
</dbReference>
<dbReference type="Pfam" id="PF07733">
    <property type="entry name" value="DNA_pol3_alpha"/>
    <property type="match status" value="1"/>
</dbReference>
<dbReference type="AlphaFoldDB" id="A0A5J4L161"/>
<dbReference type="InterPro" id="IPR004013">
    <property type="entry name" value="PHP_dom"/>
</dbReference>
<dbReference type="NCBIfam" id="NF005298">
    <property type="entry name" value="PRK06826.1"/>
    <property type="match status" value="1"/>
</dbReference>
<dbReference type="SMART" id="SM00481">
    <property type="entry name" value="POLIIIAc"/>
    <property type="match status" value="1"/>
</dbReference>
<dbReference type="InterPro" id="IPR004365">
    <property type="entry name" value="NA-bd_OB_tRNA"/>
</dbReference>
<dbReference type="Gene3D" id="3.20.20.140">
    <property type="entry name" value="Metal-dependent hydrolases"/>
    <property type="match status" value="1"/>
</dbReference>
<dbReference type="NCBIfam" id="NF004226">
    <property type="entry name" value="PRK05673.1"/>
    <property type="match status" value="1"/>
</dbReference>
<keyword evidence="6" id="KW-0235">DNA replication</keyword>
<dbReference type="GO" id="GO:0005737">
    <property type="term" value="C:cytoplasm"/>
    <property type="evidence" value="ECO:0007669"/>
    <property type="project" value="UniProtKB-SubCell"/>
</dbReference>
<dbReference type="CDD" id="cd12113">
    <property type="entry name" value="PHP_PolIIIA_DnaE3"/>
    <property type="match status" value="1"/>
</dbReference>
<dbReference type="SUPFAM" id="SSF89550">
    <property type="entry name" value="PHP domain-like"/>
    <property type="match status" value="1"/>
</dbReference>
<comment type="caution">
    <text evidence="10">The sequence shown here is derived from an EMBL/GenBank/DDBJ whole genome shotgun (WGS) entry which is preliminary data.</text>
</comment>
<feature type="domain" description="Polymerase/histidinol phosphatase N-terminal" evidence="9">
    <location>
        <begin position="7"/>
        <end position="74"/>
    </location>
</feature>
<dbReference type="CDD" id="cd04485">
    <property type="entry name" value="DnaE_OBF"/>
    <property type="match status" value="1"/>
</dbReference>
<accession>A0A5J4L161</accession>
<dbReference type="PANTHER" id="PTHR32294">
    <property type="entry name" value="DNA POLYMERASE III SUBUNIT ALPHA"/>
    <property type="match status" value="1"/>
</dbReference>
<sequence>MQHSDFVPLHLHTEYSLLDGAIKIEELIEQASSYKMPAVAITDHGNIFGVIEFYKKAVKKGIKPIIGCEIYVAPNSRFDRSKTNLDGLSEEASFHLILLAKDSTGYKNLSSLVSKAYIEGFYYKPRIDKEILEQYSGGLIGLTACLKGEVPYYLQYGQIERAREAALQYKHILGPENFFLEIQHNGMPEQEEVNKKLIELSQELHIPLVATNDCHYLKKEDAKAHDILLCIQTGKTIKDTKRMRMSTNEFYFKSPDEMKQAFCEIPDAILNTRMIAERCNLDFILGRSLLPKYELPNGISPDSYLEDLAINGLKAKFKGNPPENYLKRLKMELQVIEKMGYSSYFLIVWDFISYARRNSIPVGPGRGSAAGSLVAYCLDITEIDPIKYNLLFERFLNPERISMPDIDVDFCKDRRGEVINYVAEKYGSDHVAQIITFGTMAAKAAIRDVGRVMDIPYADVDRIAKLVPGHNISIDDALKLEPQLKELYESNQTVKELLDIAKRLEGLSRHASTHAAGVVIAPEPLTEFTALYKNPSEDTVTTQLDMGSIESVGLLKFDFLGLKTLTVLKKTVDYIKQQGKEIVLSMIPLDDKKTYKLLSSGETTGIFQLESAGMRDILVKMQPNRFEDLIALVALYRPGPIGSGMIDDFIKRKKGETEVEYELPQLKEILDETYGVILYQEQVMRIANKIANFSMGQADLLRRAMGKKKPEEMEKQKEVFISGAIANGIPEKKAARLFELMAFFAEYGFNKSHSAAYAYLAYQTAYLKTHYPVEFMTANLSADMGDTDKIVKLINECRNMSIEILPPDINESEREFKIVGSSVRFGLEAVKGVGSSAIEVILHERQNGSFKSFDEFLERVDNKKVNKKVVESLIKAGAFDSLYTDSKFTARAKAINTLTSPTKTNGLGPGLFGDSDTTVNIVQPWDETMLLGHEKDALGFYISGHPLTKYRNTLSAMDVTQLSEVENKDERVEVTLAGIISNIKVRAKEKGVTAYMTLEDETGACEVLVFPDLYKKSTDLLKRGNLIIIKGQVFKSEKGAKVMARDMQNLTDIEICTKYEVTIRCDNTEETFDKLKSIKRLLGDMQNGKDSLSFRFYLPDYCVIITSQLQPSSNFAAEVQRISGVSIKVSSN</sequence>
<dbReference type="GO" id="GO:0006260">
    <property type="term" value="P:DNA replication"/>
    <property type="evidence" value="ECO:0007669"/>
    <property type="project" value="UniProtKB-KW"/>
</dbReference>
<dbReference type="SUPFAM" id="SSF50249">
    <property type="entry name" value="Nucleic acid-binding proteins"/>
    <property type="match status" value="1"/>
</dbReference>
<dbReference type="Pfam" id="PF14579">
    <property type="entry name" value="HHH_6"/>
    <property type="match status" value="1"/>
</dbReference>
<dbReference type="Pfam" id="PF02811">
    <property type="entry name" value="PHP"/>
    <property type="match status" value="1"/>
</dbReference>
<dbReference type="GO" id="GO:0008408">
    <property type="term" value="F:3'-5' exonuclease activity"/>
    <property type="evidence" value="ECO:0007669"/>
    <property type="project" value="InterPro"/>
</dbReference>
<evidence type="ECO:0000256" key="6">
    <source>
        <dbReference type="ARBA" id="ARBA00022705"/>
    </source>
</evidence>
<organism evidence="10">
    <name type="scientific">hot springs metagenome</name>
    <dbReference type="NCBI Taxonomy" id="433727"/>
    <lineage>
        <taxon>unclassified sequences</taxon>
        <taxon>metagenomes</taxon>
        <taxon>ecological metagenomes</taxon>
    </lineage>
</organism>
<dbReference type="Gene3D" id="1.10.10.1600">
    <property type="entry name" value="Bacterial DNA polymerase III alpha subunit, thumb domain"/>
    <property type="match status" value="1"/>
</dbReference>
<dbReference type="Pfam" id="PF17657">
    <property type="entry name" value="DNA_pol3_finger"/>
    <property type="match status" value="1"/>
</dbReference>
<dbReference type="InterPro" id="IPR011708">
    <property type="entry name" value="DNA_pol3_alpha_NTPase_dom"/>
</dbReference>
<evidence type="ECO:0000256" key="3">
    <source>
        <dbReference type="ARBA" id="ARBA00019114"/>
    </source>
</evidence>
<dbReference type="Gene3D" id="2.40.50.140">
    <property type="entry name" value="Nucleic acid-binding proteins"/>
    <property type="match status" value="1"/>
</dbReference>
<reference evidence="10" key="1">
    <citation type="submission" date="2019-10" db="EMBL/GenBank/DDBJ databases">
        <title>Metagenomic sequencing of thiosulfate-disproportionating enrichment culture.</title>
        <authorList>
            <person name="Umezawa K."/>
            <person name="Kojima H."/>
            <person name="Fukui M."/>
        </authorList>
    </citation>
    <scope>NUCLEOTIDE SEQUENCE</scope>
    <source>
        <strain evidence="10">45J</strain>
    </source>
</reference>
<gene>
    <name evidence="10" type="ORF">A45J_1237</name>
</gene>
<keyword evidence="5" id="KW-0548">Nucleotidyltransferase</keyword>
<evidence type="ECO:0000256" key="8">
    <source>
        <dbReference type="ARBA" id="ARBA00049244"/>
    </source>
</evidence>
<dbReference type="Gene3D" id="1.10.150.870">
    <property type="match status" value="1"/>
</dbReference>
<dbReference type="EC" id="2.7.7.7" evidence="2"/>
<evidence type="ECO:0000259" key="9">
    <source>
        <dbReference type="SMART" id="SM00481"/>
    </source>
</evidence>
<dbReference type="InterPro" id="IPR003141">
    <property type="entry name" value="Pol/His_phosphatase_N"/>
</dbReference>
<keyword evidence="7" id="KW-0239">DNA-directed DNA polymerase</keyword>
<dbReference type="GO" id="GO:0003887">
    <property type="term" value="F:DNA-directed DNA polymerase activity"/>
    <property type="evidence" value="ECO:0007669"/>
    <property type="project" value="UniProtKB-KW"/>
</dbReference>
<dbReference type="InterPro" id="IPR040982">
    <property type="entry name" value="DNA_pol3_finger"/>
</dbReference>
<evidence type="ECO:0000256" key="1">
    <source>
        <dbReference type="ARBA" id="ARBA00004496"/>
    </source>
</evidence>
<dbReference type="InterPro" id="IPR016195">
    <property type="entry name" value="Pol/histidinol_Pase-like"/>
</dbReference>
<keyword evidence="4" id="KW-0808">Transferase</keyword>
<evidence type="ECO:0000256" key="7">
    <source>
        <dbReference type="ARBA" id="ARBA00022932"/>
    </source>
</evidence>
<protein>
    <recommendedName>
        <fullName evidence="3">DNA polymerase III subunit alpha</fullName>
        <ecNumber evidence="2">2.7.7.7</ecNumber>
    </recommendedName>
</protein>
<dbReference type="InterPro" id="IPR029460">
    <property type="entry name" value="DNAPol_HHH"/>
</dbReference>
<dbReference type="SUPFAM" id="SSF160975">
    <property type="entry name" value="AF1531-like"/>
    <property type="match status" value="1"/>
</dbReference>
<dbReference type="PANTHER" id="PTHR32294:SF0">
    <property type="entry name" value="DNA POLYMERASE III SUBUNIT ALPHA"/>
    <property type="match status" value="1"/>
</dbReference>
<dbReference type="InterPro" id="IPR004805">
    <property type="entry name" value="DnaE2/DnaE/PolC"/>
</dbReference>
<comment type="subcellular location">
    <subcellularLocation>
        <location evidence="1">Cytoplasm</location>
    </subcellularLocation>
</comment>